<dbReference type="eggNOG" id="ENOG502S4VH">
    <property type="taxonomic scope" value="Eukaryota"/>
</dbReference>
<feature type="compositionally biased region" description="Acidic residues" evidence="1">
    <location>
        <begin position="362"/>
        <end position="388"/>
    </location>
</feature>
<name>D5G6Y7_TUBMM</name>
<dbReference type="InParanoid" id="D5G6Y7"/>
<dbReference type="KEGG" id="tml:GSTUM_00002387001"/>
<feature type="compositionally biased region" description="Basic and acidic residues" evidence="1">
    <location>
        <begin position="350"/>
        <end position="361"/>
    </location>
</feature>
<accession>D5G6Y7</accession>
<feature type="compositionally biased region" description="Acidic residues" evidence="1">
    <location>
        <begin position="338"/>
        <end position="349"/>
    </location>
</feature>
<protein>
    <submittedName>
        <fullName evidence="2">(Perigord truffle) hypothetical protein</fullName>
    </submittedName>
</protein>
<dbReference type="RefSeq" id="XP_002842545.1">
    <property type="nucleotide sequence ID" value="XM_002842499.1"/>
</dbReference>
<dbReference type="GeneID" id="9184094"/>
<reference evidence="2 3" key="1">
    <citation type="journal article" date="2010" name="Nature">
        <title>Perigord black truffle genome uncovers evolutionary origins and mechanisms of symbiosis.</title>
        <authorList>
            <person name="Martin F."/>
            <person name="Kohler A."/>
            <person name="Murat C."/>
            <person name="Balestrini R."/>
            <person name="Coutinho P.M."/>
            <person name="Jaillon O."/>
            <person name="Montanini B."/>
            <person name="Morin E."/>
            <person name="Noel B."/>
            <person name="Percudani R."/>
            <person name="Porcel B."/>
            <person name="Rubini A."/>
            <person name="Amicucci A."/>
            <person name="Amselem J."/>
            <person name="Anthouard V."/>
            <person name="Arcioni S."/>
            <person name="Artiguenave F."/>
            <person name="Aury J.M."/>
            <person name="Ballario P."/>
            <person name="Bolchi A."/>
            <person name="Brenna A."/>
            <person name="Brun A."/>
            <person name="Buee M."/>
            <person name="Cantarel B."/>
            <person name="Chevalier G."/>
            <person name="Couloux A."/>
            <person name="Da Silva C."/>
            <person name="Denoeud F."/>
            <person name="Duplessis S."/>
            <person name="Ghignone S."/>
            <person name="Hilselberger B."/>
            <person name="Iotti M."/>
            <person name="Marcais B."/>
            <person name="Mello A."/>
            <person name="Miranda M."/>
            <person name="Pacioni G."/>
            <person name="Quesneville H."/>
            <person name="Riccioni C."/>
            <person name="Ruotolo R."/>
            <person name="Splivallo R."/>
            <person name="Stocchi V."/>
            <person name="Tisserant E."/>
            <person name="Viscomi A.R."/>
            <person name="Zambonelli A."/>
            <person name="Zampieri E."/>
            <person name="Henrissat B."/>
            <person name="Lebrun M.H."/>
            <person name="Paolocci F."/>
            <person name="Bonfante P."/>
            <person name="Ottonello S."/>
            <person name="Wincker P."/>
        </authorList>
    </citation>
    <scope>NUCLEOTIDE SEQUENCE [LARGE SCALE GENOMIC DNA]</scope>
    <source>
        <strain evidence="2 3">Mel28</strain>
    </source>
</reference>
<feature type="compositionally biased region" description="Pro residues" evidence="1">
    <location>
        <begin position="394"/>
        <end position="407"/>
    </location>
</feature>
<dbReference type="HOGENOM" id="CLU_659204_0_0_1"/>
<feature type="region of interest" description="Disordered" evidence="1">
    <location>
        <begin position="312"/>
        <end position="417"/>
    </location>
</feature>
<dbReference type="EMBL" id="FN430019">
    <property type="protein sequence ID" value="CAZ80280.1"/>
    <property type="molecule type" value="Genomic_DNA"/>
</dbReference>
<gene>
    <name evidence="2" type="ORF">GSTUM_00002387001</name>
</gene>
<sequence>MRVPTKLPAHRVACLALYRAFLSHIPHLPLEPAQTKFAEWHIRSEFKRNQNAQGIRPVRKALSYARRSETLVRAATTGDLESITKLSEEITQLQKRREEDLFVATLSPPPPKPPPPPAVMLKCKRKLRLLDPNYQPPRRSLVPRLPQLIESNMFPILRWPGQKTPLHISITIKRKTVKKQKRFDLLELLEVWTVLAQEEDIFDDIIARETGVREEGGTWEHGVKSTSRDVKDLIRKDELRGVEMTKRFMEIIEQQRVIRDDMILGRDRRGRRKGVEGYQLGGAGRGKRDGEEAELLAGGEAALEGLGKTVAGEWGEDSDAPFAHCSSHEESEHGDLEQEHDDPDQEYEEHEYQDPEHGDPEHEYEEPEYEESEYEDPEYFSDSPDSDLDNASPGPRPAPDPLIPPTSEPTSTPEDKP</sequence>
<dbReference type="InterPro" id="IPR046896">
    <property type="entry name" value="Cup1-like_N"/>
</dbReference>
<evidence type="ECO:0000256" key="1">
    <source>
        <dbReference type="SAM" id="MobiDB-lite"/>
    </source>
</evidence>
<organism evidence="2 3">
    <name type="scientific">Tuber melanosporum (strain Mel28)</name>
    <name type="common">Perigord black truffle</name>
    <dbReference type="NCBI Taxonomy" id="656061"/>
    <lineage>
        <taxon>Eukaryota</taxon>
        <taxon>Fungi</taxon>
        <taxon>Dikarya</taxon>
        <taxon>Ascomycota</taxon>
        <taxon>Pezizomycotina</taxon>
        <taxon>Pezizomycetes</taxon>
        <taxon>Pezizales</taxon>
        <taxon>Tuberaceae</taxon>
        <taxon>Tuber</taxon>
    </lineage>
</organism>
<dbReference type="AlphaFoldDB" id="D5G6Y7"/>
<feature type="compositionally biased region" description="Low complexity" evidence="1">
    <location>
        <begin position="408"/>
        <end position="417"/>
    </location>
</feature>
<proteinExistence type="predicted"/>
<evidence type="ECO:0000313" key="2">
    <source>
        <dbReference type="EMBL" id="CAZ80280.1"/>
    </source>
</evidence>
<dbReference type="CDD" id="cd20273">
    <property type="entry name" value="Complex1_LYR_unchar"/>
    <property type="match status" value="1"/>
</dbReference>
<feature type="compositionally biased region" description="Basic and acidic residues" evidence="1">
    <location>
        <begin position="326"/>
        <end position="337"/>
    </location>
</feature>
<keyword evidence="3" id="KW-1185">Reference proteome</keyword>
<dbReference type="Proteomes" id="UP000006911">
    <property type="component" value="Unassembled WGS sequence"/>
</dbReference>
<evidence type="ECO:0000313" key="3">
    <source>
        <dbReference type="Proteomes" id="UP000006911"/>
    </source>
</evidence>